<dbReference type="OrthoDB" id="9795002at2"/>
<dbReference type="AlphaFoldDB" id="A0A089LVN6"/>
<dbReference type="HOGENOM" id="CLU_1365099_0_0_9"/>
<feature type="domain" description="ANTAR" evidence="1">
    <location>
        <begin position="129"/>
        <end position="190"/>
    </location>
</feature>
<dbReference type="SUPFAM" id="SSF52172">
    <property type="entry name" value="CheY-like"/>
    <property type="match status" value="1"/>
</dbReference>
<proteinExistence type="predicted"/>
<accession>A0A089LVN6</accession>
<dbReference type="EMBL" id="CP009286">
    <property type="protein sequence ID" value="AIQ65596.1"/>
    <property type="molecule type" value="Genomic_DNA"/>
</dbReference>
<dbReference type="GO" id="GO:0003723">
    <property type="term" value="F:RNA binding"/>
    <property type="evidence" value="ECO:0007669"/>
    <property type="project" value="InterPro"/>
</dbReference>
<dbReference type="STRING" id="169760.PSTEL_23290"/>
<keyword evidence="3" id="KW-1185">Reference proteome</keyword>
<dbReference type="Gene3D" id="1.10.10.10">
    <property type="entry name" value="Winged helix-like DNA-binding domain superfamily/Winged helix DNA-binding domain"/>
    <property type="match status" value="1"/>
</dbReference>
<dbReference type="PROSITE" id="PS50921">
    <property type="entry name" value="ANTAR"/>
    <property type="match status" value="1"/>
</dbReference>
<evidence type="ECO:0000313" key="2">
    <source>
        <dbReference type="EMBL" id="AIQ65596.1"/>
    </source>
</evidence>
<dbReference type="GO" id="GO:0016301">
    <property type="term" value="F:kinase activity"/>
    <property type="evidence" value="ECO:0007669"/>
    <property type="project" value="UniProtKB-KW"/>
</dbReference>
<organism evidence="2 3">
    <name type="scientific">Paenibacillus stellifer</name>
    <dbReference type="NCBI Taxonomy" id="169760"/>
    <lineage>
        <taxon>Bacteria</taxon>
        <taxon>Bacillati</taxon>
        <taxon>Bacillota</taxon>
        <taxon>Bacilli</taxon>
        <taxon>Bacillales</taxon>
        <taxon>Paenibacillaceae</taxon>
        <taxon>Paenibacillus</taxon>
    </lineage>
</organism>
<sequence>MHSLLVVYGGLDGELSPDKTEAGSRPEFILRSCGYIAHVAASREEAVSLLCDADASILYLPVTELGPWSKLIRSRKTAPVLWWCSDLTANLSAEACDDNIMADGILSPHMHPKDIHWSLHFGARQCFERKQWMKEKEQLLSRLEERKWVEMAKGILSKAKNISESEAYDLLRKQAMNERKRMVDVATQIVKVYQMLQDQP</sequence>
<dbReference type="KEGG" id="pste:PSTEL_23290"/>
<keyword evidence="2" id="KW-0808">Transferase</keyword>
<keyword evidence="2" id="KW-0418">Kinase</keyword>
<dbReference type="Pfam" id="PF03861">
    <property type="entry name" value="ANTAR"/>
    <property type="match status" value="1"/>
</dbReference>
<evidence type="ECO:0000259" key="1">
    <source>
        <dbReference type="PROSITE" id="PS50921"/>
    </source>
</evidence>
<dbReference type="SMART" id="SM01012">
    <property type="entry name" value="ANTAR"/>
    <property type="match status" value="1"/>
</dbReference>
<dbReference type="Proteomes" id="UP000029507">
    <property type="component" value="Chromosome"/>
</dbReference>
<name>A0A089LVN6_9BACL</name>
<gene>
    <name evidence="2" type="ORF">PSTEL_23290</name>
</gene>
<dbReference type="InterPro" id="IPR005561">
    <property type="entry name" value="ANTAR"/>
</dbReference>
<dbReference type="InterPro" id="IPR036388">
    <property type="entry name" value="WH-like_DNA-bd_sf"/>
</dbReference>
<evidence type="ECO:0000313" key="3">
    <source>
        <dbReference type="Proteomes" id="UP000029507"/>
    </source>
</evidence>
<dbReference type="InterPro" id="IPR011006">
    <property type="entry name" value="CheY-like_superfamily"/>
</dbReference>
<dbReference type="RefSeq" id="WP_038698790.1">
    <property type="nucleotide sequence ID" value="NZ_CP009286.1"/>
</dbReference>
<reference evidence="2 3" key="1">
    <citation type="submission" date="2014-08" db="EMBL/GenBank/DDBJ databases">
        <title>Comparative genomics of the Paenibacillus odorifer group.</title>
        <authorList>
            <person name="den Bakker H.C."/>
            <person name="Tsai Y.-C."/>
            <person name="Martin N."/>
            <person name="Korlach J."/>
            <person name="Wiedmann M."/>
        </authorList>
    </citation>
    <scope>NUCLEOTIDE SEQUENCE [LARGE SCALE GENOMIC DNA]</scope>
    <source>
        <strain evidence="2 3">DSM 14472</strain>
    </source>
</reference>
<protein>
    <submittedName>
        <fullName evidence="2">Histidine kinase</fullName>
    </submittedName>
</protein>